<dbReference type="RefSeq" id="WP_168934986.1">
    <property type="nucleotide sequence ID" value="NZ_JABAFY010000007.1"/>
</dbReference>
<keyword evidence="2" id="KW-0732">Signal</keyword>
<comment type="caution">
    <text evidence="3">The sequence shown here is derived from an EMBL/GenBank/DDBJ whole genome shotgun (WGS) entry which is preliminary data.</text>
</comment>
<reference evidence="3 4" key="1">
    <citation type="submission" date="2020-04" db="EMBL/GenBank/DDBJ databases">
        <authorList>
            <person name="Hitch T.C.A."/>
            <person name="Wylensek D."/>
            <person name="Clavel T."/>
        </authorList>
    </citation>
    <scope>NUCLEOTIDE SEQUENCE [LARGE SCALE GENOMIC DNA]</scope>
    <source>
        <strain evidence="3 4">PG-251-APC-1</strain>
    </source>
</reference>
<dbReference type="EMBL" id="JABAFY010000007">
    <property type="protein sequence ID" value="NME51570.1"/>
    <property type="molecule type" value="Genomic_DNA"/>
</dbReference>
<evidence type="ECO:0000256" key="1">
    <source>
        <dbReference type="SAM" id="MobiDB-lite"/>
    </source>
</evidence>
<accession>A0A848C8M2</accession>
<organism evidence="3 4">
    <name type="scientific">Desulfovibrio piger</name>
    <dbReference type="NCBI Taxonomy" id="901"/>
    <lineage>
        <taxon>Bacteria</taxon>
        <taxon>Pseudomonadati</taxon>
        <taxon>Thermodesulfobacteriota</taxon>
        <taxon>Desulfovibrionia</taxon>
        <taxon>Desulfovibrionales</taxon>
        <taxon>Desulfovibrionaceae</taxon>
        <taxon>Desulfovibrio</taxon>
    </lineage>
</organism>
<evidence type="ECO:0000313" key="3">
    <source>
        <dbReference type="EMBL" id="NME51570.1"/>
    </source>
</evidence>
<sequence>MIKKVFTVLLGLLVAGAMISVDCSDAAVKRNRVRPRTVSKPVTQPAPTATQQTTAAPAAAATATAPKTTTTAPAATATQPTTAQGMPYGQTMAPGQTMAAPQSQGSGMGSALLGVGAGLAGGYLLNSALSGSDATAATAAAPAEGGQSAVAATPAPAAAPASPVANLLGYDTANYCTQLSQGNADVMQQCTAAEAAATAAFRQCVAMSTGLNGIGSYDALLRCLRGTPAAQ</sequence>
<feature type="signal peptide" evidence="2">
    <location>
        <begin position="1"/>
        <end position="26"/>
    </location>
</feature>
<evidence type="ECO:0000256" key="2">
    <source>
        <dbReference type="SAM" id="SignalP"/>
    </source>
</evidence>
<protein>
    <submittedName>
        <fullName evidence="3">Uncharacterized protein</fullName>
    </submittedName>
</protein>
<feature type="region of interest" description="Disordered" evidence="1">
    <location>
        <begin position="32"/>
        <end position="88"/>
    </location>
</feature>
<dbReference type="AlphaFoldDB" id="A0A848C8M2"/>
<feature type="chain" id="PRO_5032547681" evidence="2">
    <location>
        <begin position="27"/>
        <end position="231"/>
    </location>
</feature>
<name>A0A848C8M2_9BACT</name>
<dbReference type="Proteomes" id="UP000522333">
    <property type="component" value="Unassembled WGS sequence"/>
</dbReference>
<gene>
    <name evidence="3" type="ORF">HF854_03255</name>
</gene>
<proteinExistence type="predicted"/>
<feature type="compositionally biased region" description="Low complexity" evidence="1">
    <location>
        <begin position="43"/>
        <end position="84"/>
    </location>
</feature>
<evidence type="ECO:0000313" key="4">
    <source>
        <dbReference type="Proteomes" id="UP000522333"/>
    </source>
</evidence>